<evidence type="ECO:0000313" key="8">
    <source>
        <dbReference type="Proteomes" id="UP000593564"/>
    </source>
</evidence>
<dbReference type="GO" id="GO:0005634">
    <property type="term" value="C:nucleus"/>
    <property type="evidence" value="ECO:0007669"/>
    <property type="project" value="UniProtKB-SubCell"/>
</dbReference>
<organism evidence="7 8">
    <name type="scientific">Camellia sinensis</name>
    <name type="common">Tea plant</name>
    <name type="synonym">Thea sinensis</name>
    <dbReference type="NCBI Taxonomy" id="4442"/>
    <lineage>
        <taxon>Eukaryota</taxon>
        <taxon>Viridiplantae</taxon>
        <taxon>Streptophyta</taxon>
        <taxon>Embryophyta</taxon>
        <taxon>Tracheophyta</taxon>
        <taxon>Spermatophyta</taxon>
        <taxon>Magnoliopsida</taxon>
        <taxon>eudicotyledons</taxon>
        <taxon>Gunneridae</taxon>
        <taxon>Pentapetalae</taxon>
        <taxon>asterids</taxon>
        <taxon>Ericales</taxon>
        <taxon>Theaceae</taxon>
        <taxon>Camellia</taxon>
    </lineage>
</organism>
<dbReference type="PROSITE" id="PS00036">
    <property type="entry name" value="BZIP_BASIC"/>
    <property type="match status" value="1"/>
</dbReference>
<protein>
    <recommendedName>
        <fullName evidence="6">BZIP domain-containing protein</fullName>
    </recommendedName>
</protein>
<comment type="subcellular location">
    <subcellularLocation>
        <location evidence="1">Nucleus</location>
    </subcellularLocation>
</comment>
<dbReference type="EMBL" id="JACBKZ010000009">
    <property type="protein sequence ID" value="KAF5942471.1"/>
    <property type="molecule type" value="Genomic_DNA"/>
</dbReference>
<dbReference type="CDD" id="cd14707">
    <property type="entry name" value="bZIP_plant_BZIP46"/>
    <property type="match status" value="1"/>
</dbReference>
<dbReference type="PANTHER" id="PTHR22952:SF184">
    <property type="entry name" value="G-BOX-BINDING FACTOR 4"/>
    <property type="match status" value="1"/>
</dbReference>
<keyword evidence="4" id="KW-0175">Coiled coil</keyword>
<name>A0A7J7GRC5_CAMSI</name>
<evidence type="ECO:0000256" key="5">
    <source>
        <dbReference type="SAM" id="MobiDB-lite"/>
    </source>
</evidence>
<dbReference type="SMART" id="SM00338">
    <property type="entry name" value="BRLZ"/>
    <property type="match status" value="1"/>
</dbReference>
<feature type="compositionally biased region" description="Basic and acidic residues" evidence="5">
    <location>
        <begin position="369"/>
        <end position="379"/>
    </location>
</feature>
<sequence>MASSKVMASSTSRNSDQRRRSSSSASTKSSSISDLHNHKNHNNNKINNKNINNLGSMTVDGLLRNVYGDNQPADNTLLDAEITLLDAAGAVTAISDNDGGEAPTMTNKTVDDVWKEIVAGRSVRRECKQEAPDEMMTLEDFLAKAEAVEEEEDVKVEPVVAPVERLSGGMFAFDPMPPLSSFQSQQSVDSVIGFGNGVDGIGGRGKRRAVLEPMDKAAQQRQRRMIKNRESAARSRERKQAYQVELESLAVKLEEENEKLLKEKNVEKEEKTARNLLEEADCRSNLHHQPQPCQPTSSSSFYAVCRLHSLLLVLRFFGVTLRSITEWPHSTSAGGVVLDELSTVGAAVSENLGFSDWGKKKEKKKKKKEKDGEERRGAEEGIEGMEEDKRKEKDGRIWLWRQQSELGKDLSRYEIKSATWALSLIIVIMEYSLESYGAHGKSCSNCGEAKDHHVYCGESTPCNGSNLFTPM</sequence>
<feature type="domain" description="BZIP" evidence="6">
    <location>
        <begin position="218"/>
        <end position="270"/>
    </location>
</feature>
<evidence type="ECO:0000259" key="6">
    <source>
        <dbReference type="PROSITE" id="PS50217"/>
    </source>
</evidence>
<dbReference type="PRINTS" id="PR00041">
    <property type="entry name" value="LEUZIPPRCREB"/>
</dbReference>
<dbReference type="GO" id="GO:0045893">
    <property type="term" value="P:positive regulation of DNA-templated transcription"/>
    <property type="evidence" value="ECO:0007669"/>
    <property type="project" value="InterPro"/>
</dbReference>
<feature type="coiled-coil region" evidence="4">
    <location>
        <begin position="239"/>
        <end position="279"/>
    </location>
</feature>
<evidence type="ECO:0000256" key="1">
    <source>
        <dbReference type="ARBA" id="ARBA00004123"/>
    </source>
</evidence>
<dbReference type="InterPro" id="IPR046347">
    <property type="entry name" value="bZIP_sf"/>
</dbReference>
<dbReference type="PROSITE" id="PS50217">
    <property type="entry name" value="BZIP"/>
    <property type="match status" value="1"/>
</dbReference>
<feature type="region of interest" description="Disordered" evidence="5">
    <location>
        <begin position="1"/>
        <end position="53"/>
    </location>
</feature>
<dbReference type="PANTHER" id="PTHR22952">
    <property type="entry name" value="CAMP-RESPONSE ELEMENT BINDING PROTEIN-RELATED"/>
    <property type="match status" value="1"/>
</dbReference>
<evidence type="ECO:0000256" key="2">
    <source>
        <dbReference type="ARBA" id="ARBA00023125"/>
    </source>
</evidence>
<evidence type="ECO:0000256" key="3">
    <source>
        <dbReference type="ARBA" id="ARBA00023242"/>
    </source>
</evidence>
<dbReference type="SUPFAM" id="SSF57959">
    <property type="entry name" value="Leucine zipper domain"/>
    <property type="match status" value="1"/>
</dbReference>
<dbReference type="GO" id="GO:0003700">
    <property type="term" value="F:DNA-binding transcription factor activity"/>
    <property type="evidence" value="ECO:0007669"/>
    <property type="project" value="InterPro"/>
</dbReference>
<evidence type="ECO:0000313" key="7">
    <source>
        <dbReference type="EMBL" id="KAF5942471.1"/>
    </source>
</evidence>
<feature type="region of interest" description="Disordered" evidence="5">
    <location>
        <begin position="359"/>
        <end position="387"/>
    </location>
</feature>
<reference evidence="8" key="1">
    <citation type="journal article" date="2020" name="Nat. Commun.">
        <title>Genome assembly of wild tea tree DASZ reveals pedigree and selection history of tea varieties.</title>
        <authorList>
            <person name="Zhang W."/>
            <person name="Zhang Y."/>
            <person name="Qiu H."/>
            <person name="Guo Y."/>
            <person name="Wan H."/>
            <person name="Zhang X."/>
            <person name="Scossa F."/>
            <person name="Alseekh S."/>
            <person name="Zhang Q."/>
            <person name="Wang P."/>
            <person name="Xu L."/>
            <person name="Schmidt M.H."/>
            <person name="Jia X."/>
            <person name="Li D."/>
            <person name="Zhu A."/>
            <person name="Guo F."/>
            <person name="Chen W."/>
            <person name="Ni D."/>
            <person name="Usadel B."/>
            <person name="Fernie A.R."/>
            <person name="Wen W."/>
        </authorList>
    </citation>
    <scope>NUCLEOTIDE SEQUENCE [LARGE SCALE GENOMIC DNA]</scope>
    <source>
        <strain evidence="8">cv. G240</strain>
    </source>
</reference>
<proteinExistence type="predicted"/>
<gene>
    <name evidence="7" type="ORF">HYC85_020113</name>
</gene>
<accession>A0A7J7GRC5</accession>
<feature type="compositionally biased region" description="Low complexity" evidence="5">
    <location>
        <begin position="22"/>
        <end position="33"/>
    </location>
</feature>
<dbReference type="FunFam" id="1.20.5.170:FF:000036">
    <property type="entry name" value="ABSCISIC ACID-INSENSITIVE 5-like protein 2"/>
    <property type="match status" value="1"/>
</dbReference>
<keyword evidence="8" id="KW-1185">Reference proteome</keyword>
<feature type="compositionally biased region" description="Low complexity" evidence="5">
    <location>
        <begin position="43"/>
        <end position="53"/>
    </location>
</feature>
<reference evidence="7 8" key="2">
    <citation type="submission" date="2020-07" db="EMBL/GenBank/DDBJ databases">
        <title>Genome assembly of wild tea tree DASZ reveals pedigree and selection history of tea varieties.</title>
        <authorList>
            <person name="Zhang W."/>
        </authorList>
    </citation>
    <scope>NUCLEOTIDE SEQUENCE [LARGE SCALE GENOMIC DNA]</scope>
    <source>
        <strain evidence="8">cv. G240</strain>
        <tissue evidence="7">Leaf</tissue>
    </source>
</reference>
<keyword evidence="3" id="KW-0539">Nucleus</keyword>
<evidence type="ECO:0000256" key="4">
    <source>
        <dbReference type="SAM" id="Coils"/>
    </source>
</evidence>
<dbReference type="GO" id="GO:0003677">
    <property type="term" value="F:DNA binding"/>
    <property type="evidence" value="ECO:0007669"/>
    <property type="project" value="UniProtKB-KW"/>
</dbReference>
<dbReference type="InterPro" id="IPR004827">
    <property type="entry name" value="bZIP"/>
</dbReference>
<dbReference type="AlphaFoldDB" id="A0A7J7GRC5"/>
<comment type="caution">
    <text evidence="7">The sequence shown here is derived from an EMBL/GenBank/DDBJ whole genome shotgun (WGS) entry which is preliminary data.</text>
</comment>
<dbReference type="Gene3D" id="1.20.5.170">
    <property type="match status" value="1"/>
</dbReference>
<dbReference type="InterPro" id="IPR043452">
    <property type="entry name" value="BZIP46-like"/>
</dbReference>
<dbReference type="Proteomes" id="UP000593564">
    <property type="component" value="Unassembled WGS sequence"/>
</dbReference>
<keyword evidence="2" id="KW-0238">DNA-binding</keyword>
<dbReference type="Pfam" id="PF00170">
    <property type="entry name" value="bZIP_1"/>
    <property type="match status" value="1"/>
</dbReference>